<dbReference type="RefSeq" id="WP_086595955.1">
    <property type="nucleotide sequence ID" value="NZ_MTSE01000013.1"/>
</dbReference>
<protein>
    <recommendedName>
        <fullName evidence="6">Thioredoxin domain-containing protein</fullName>
    </recommendedName>
</protein>
<keyword evidence="2" id="KW-0201">Cytochrome c-type biogenesis</keyword>
<keyword evidence="8" id="KW-1185">Reference proteome</keyword>
<keyword evidence="5" id="KW-0732">Signal</keyword>
<reference evidence="7 8" key="1">
    <citation type="submission" date="2017-01" db="EMBL/GenBank/DDBJ databases">
        <title>A new Hymenobacter.</title>
        <authorList>
            <person name="Liang Y."/>
            <person name="Feng F."/>
        </authorList>
    </citation>
    <scope>NUCLEOTIDE SEQUENCE [LARGE SCALE GENOMIC DNA]</scope>
    <source>
        <strain evidence="7">MIMBbqt21</strain>
    </source>
</reference>
<dbReference type="InterPro" id="IPR036249">
    <property type="entry name" value="Thioredoxin-like_sf"/>
</dbReference>
<evidence type="ECO:0000256" key="4">
    <source>
        <dbReference type="ARBA" id="ARBA00023284"/>
    </source>
</evidence>
<evidence type="ECO:0000313" key="7">
    <source>
        <dbReference type="EMBL" id="OUJ71972.1"/>
    </source>
</evidence>
<dbReference type="InterPro" id="IPR017937">
    <property type="entry name" value="Thioredoxin_CS"/>
</dbReference>
<dbReference type="PANTHER" id="PTHR42852">
    <property type="entry name" value="THIOL:DISULFIDE INTERCHANGE PROTEIN DSBE"/>
    <property type="match status" value="1"/>
</dbReference>
<gene>
    <name evidence="7" type="ORF">BXP70_20385</name>
</gene>
<keyword evidence="3" id="KW-1015">Disulfide bond</keyword>
<name>A0A243W9Q5_9BACT</name>
<evidence type="ECO:0000256" key="5">
    <source>
        <dbReference type="SAM" id="SignalP"/>
    </source>
</evidence>
<comment type="caution">
    <text evidence="7">The sequence shown here is derived from an EMBL/GenBank/DDBJ whole genome shotgun (WGS) entry which is preliminary data.</text>
</comment>
<proteinExistence type="predicted"/>
<comment type="subcellular location">
    <subcellularLocation>
        <location evidence="1">Cell envelope</location>
    </subcellularLocation>
</comment>
<evidence type="ECO:0000259" key="6">
    <source>
        <dbReference type="PROSITE" id="PS51352"/>
    </source>
</evidence>
<dbReference type="AlphaFoldDB" id="A0A243W9Q5"/>
<evidence type="ECO:0000256" key="1">
    <source>
        <dbReference type="ARBA" id="ARBA00004196"/>
    </source>
</evidence>
<feature type="chain" id="PRO_5012534891" description="Thioredoxin domain-containing protein" evidence="5">
    <location>
        <begin position="19"/>
        <end position="494"/>
    </location>
</feature>
<dbReference type="GO" id="GO:0030313">
    <property type="term" value="C:cell envelope"/>
    <property type="evidence" value="ECO:0007669"/>
    <property type="project" value="UniProtKB-SubCell"/>
</dbReference>
<evidence type="ECO:0000313" key="8">
    <source>
        <dbReference type="Proteomes" id="UP000194873"/>
    </source>
</evidence>
<feature type="domain" description="Thioredoxin" evidence="6">
    <location>
        <begin position="354"/>
        <end position="494"/>
    </location>
</feature>
<dbReference type="InterPro" id="IPR000866">
    <property type="entry name" value="AhpC/TSA"/>
</dbReference>
<dbReference type="GO" id="GO:0016491">
    <property type="term" value="F:oxidoreductase activity"/>
    <property type="evidence" value="ECO:0007669"/>
    <property type="project" value="InterPro"/>
</dbReference>
<accession>A0A243W9Q5</accession>
<feature type="signal peptide" evidence="5">
    <location>
        <begin position="1"/>
        <end position="18"/>
    </location>
</feature>
<dbReference type="GO" id="GO:0017004">
    <property type="term" value="P:cytochrome complex assembly"/>
    <property type="evidence" value="ECO:0007669"/>
    <property type="project" value="UniProtKB-KW"/>
</dbReference>
<dbReference type="Proteomes" id="UP000194873">
    <property type="component" value="Unassembled WGS sequence"/>
</dbReference>
<dbReference type="Pfam" id="PF00578">
    <property type="entry name" value="AhpC-TSA"/>
    <property type="match status" value="1"/>
</dbReference>
<dbReference type="SUPFAM" id="SSF52833">
    <property type="entry name" value="Thioredoxin-like"/>
    <property type="match status" value="1"/>
</dbReference>
<sequence length="494" mass="55127">MKKHLLRLLLLAPFVAQAQAPISYEAKAQNKKVEMPTPAPIPFVLKGKIGKVDAPARVFLLLDGRFDNSAPLHNGEFELKGTTDTPKQVMLLLIPGGDLYKAWGRPSVDRTFFFLEKGTTAFTSPDSLQNATITGSPLTAEVEKFRAAGKPLDAKFMKLEAKEKAAKQAQSPKLASRLQAKRKTLLEKSNRRTIDFIKTHPNSYVSLDWVQRMSSSNPNPNYAEIIPLFDALSPELRNSVDGRKYGELLQVVKEATAANSTKSPEEQKEAIVLAVAKHKGELAFLYEERRKKRLITYVTTHPDVPASLDSLKEAVGQVPDYEKTTKLYNALSAAVRNTPAGKAYGEQLERIKLVAVGQQAPNFTQQTPDGRQVSLADYRGKYVLVDFWASWCGPCRAENPNVIKVYNQFKDKNFDILGVSLDKDQAREKWLKAIQDDKLAWTQVSDLKGWENQVALLYRVQAIPQNFLIDPSGKIVATNLRGEDLHATLSKLIK</sequence>
<evidence type="ECO:0000256" key="2">
    <source>
        <dbReference type="ARBA" id="ARBA00022748"/>
    </source>
</evidence>
<dbReference type="Gene3D" id="3.40.30.10">
    <property type="entry name" value="Glutaredoxin"/>
    <property type="match status" value="1"/>
</dbReference>
<dbReference type="InterPro" id="IPR025380">
    <property type="entry name" value="DUF4369"/>
</dbReference>
<dbReference type="CDD" id="cd02966">
    <property type="entry name" value="TlpA_like_family"/>
    <property type="match status" value="1"/>
</dbReference>
<dbReference type="GO" id="GO:0016209">
    <property type="term" value="F:antioxidant activity"/>
    <property type="evidence" value="ECO:0007669"/>
    <property type="project" value="InterPro"/>
</dbReference>
<organism evidence="7 8">
    <name type="scientific">Hymenobacter crusticola</name>
    <dbReference type="NCBI Taxonomy" id="1770526"/>
    <lineage>
        <taxon>Bacteria</taxon>
        <taxon>Pseudomonadati</taxon>
        <taxon>Bacteroidota</taxon>
        <taxon>Cytophagia</taxon>
        <taxon>Cytophagales</taxon>
        <taxon>Hymenobacteraceae</taxon>
        <taxon>Hymenobacter</taxon>
    </lineage>
</organism>
<dbReference type="EMBL" id="MTSE01000013">
    <property type="protein sequence ID" value="OUJ71972.1"/>
    <property type="molecule type" value="Genomic_DNA"/>
</dbReference>
<dbReference type="Pfam" id="PF14289">
    <property type="entry name" value="DUF4369"/>
    <property type="match status" value="1"/>
</dbReference>
<dbReference type="InterPro" id="IPR050553">
    <property type="entry name" value="Thioredoxin_ResA/DsbE_sf"/>
</dbReference>
<keyword evidence="4" id="KW-0676">Redox-active center</keyword>
<dbReference type="PANTHER" id="PTHR42852:SF6">
    <property type="entry name" value="THIOL:DISULFIDE INTERCHANGE PROTEIN DSBE"/>
    <property type="match status" value="1"/>
</dbReference>
<dbReference type="PROSITE" id="PS00194">
    <property type="entry name" value="THIOREDOXIN_1"/>
    <property type="match status" value="1"/>
</dbReference>
<dbReference type="OrthoDB" id="750178at2"/>
<dbReference type="PROSITE" id="PS51352">
    <property type="entry name" value="THIOREDOXIN_2"/>
    <property type="match status" value="1"/>
</dbReference>
<dbReference type="InterPro" id="IPR013766">
    <property type="entry name" value="Thioredoxin_domain"/>
</dbReference>
<evidence type="ECO:0000256" key="3">
    <source>
        <dbReference type="ARBA" id="ARBA00023157"/>
    </source>
</evidence>